<comment type="caution">
    <text evidence="10">The sequence shown here is derived from an EMBL/GenBank/DDBJ whole genome shotgun (WGS) entry which is preliminary data.</text>
</comment>
<evidence type="ECO:0000313" key="11">
    <source>
        <dbReference type="Proteomes" id="UP000631114"/>
    </source>
</evidence>
<comment type="function">
    <text evidence="9">Catalyzes the exchange of ADP and ATP across the membrane.</text>
</comment>
<dbReference type="GO" id="GO:0005471">
    <property type="term" value="F:ATP:ADP antiporter activity"/>
    <property type="evidence" value="ECO:0007669"/>
    <property type="project" value="UniProtKB-UniRule"/>
</dbReference>
<dbReference type="EMBL" id="JADFTS010000005">
    <property type="protein sequence ID" value="KAF9606818.1"/>
    <property type="molecule type" value="Genomic_DNA"/>
</dbReference>
<sequence>MTMVGSSDAPEIIDDFEIGQVEAIHIKDKEANKQKLRRCKCICRDKKGFANFALDFLTGGASAAVSKTVAAPIERVKLLIQNQDKMIKSGCLYAIQGCCGMLQMATGNGSLFPSTFIFFVPSYYLFDQVIFCTRRSHIQFN</sequence>
<dbReference type="AlphaFoldDB" id="A0A835LSS3"/>
<evidence type="ECO:0000313" key="10">
    <source>
        <dbReference type="EMBL" id="KAF9606818.1"/>
    </source>
</evidence>
<dbReference type="PANTHER" id="PTHR45635">
    <property type="entry name" value="ADP,ATP CARRIER PROTEIN 1-RELATED-RELATED"/>
    <property type="match status" value="1"/>
</dbReference>
<name>A0A835LSS3_9MAGN</name>
<comment type="subcellular location">
    <subcellularLocation>
        <location evidence="1 9">Membrane</location>
        <topology evidence="1 9">Multi-pass membrane protein</topology>
    </subcellularLocation>
</comment>
<evidence type="ECO:0000256" key="9">
    <source>
        <dbReference type="RuleBase" id="RU368008"/>
    </source>
</evidence>
<keyword evidence="5" id="KW-0677">Repeat</keyword>
<dbReference type="InterPro" id="IPR018108">
    <property type="entry name" value="MCP_transmembrane"/>
</dbReference>
<dbReference type="InterPro" id="IPR002067">
    <property type="entry name" value="MCP"/>
</dbReference>
<evidence type="ECO:0000256" key="3">
    <source>
        <dbReference type="ARBA" id="ARBA00022448"/>
    </source>
</evidence>
<dbReference type="InterPro" id="IPR002113">
    <property type="entry name" value="ADT_euk_type"/>
</dbReference>
<dbReference type="InterPro" id="IPR023395">
    <property type="entry name" value="MCP_dom_sf"/>
</dbReference>
<dbReference type="SUPFAM" id="SSF103506">
    <property type="entry name" value="Mitochondrial carrier"/>
    <property type="match status" value="1"/>
</dbReference>
<keyword evidence="7" id="KW-0472">Membrane</keyword>
<reference evidence="10 11" key="1">
    <citation type="submission" date="2020-10" db="EMBL/GenBank/DDBJ databases">
        <title>The Coptis chinensis genome and diversification of protoberbering-type alkaloids.</title>
        <authorList>
            <person name="Wang B."/>
            <person name="Shu S."/>
            <person name="Song C."/>
            <person name="Liu Y."/>
        </authorList>
    </citation>
    <scope>NUCLEOTIDE SEQUENCE [LARGE SCALE GENOMIC DNA]</scope>
    <source>
        <strain evidence="10">HL-2020</strain>
        <tissue evidence="10">Leaf</tissue>
    </source>
</reference>
<evidence type="ECO:0000256" key="8">
    <source>
        <dbReference type="ARBA" id="ARBA00024143"/>
    </source>
</evidence>
<keyword evidence="6" id="KW-1133">Transmembrane helix</keyword>
<comment type="subunit">
    <text evidence="9">Monomer.</text>
</comment>
<dbReference type="GO" id="GO:0005743">
    <property type="term" value="C:mitochondrial inner membrane"/>
    <property type="evidence" value="ECO:0007669"/>
    <property type="project" value="InterPro"/>
</dbReference>
<dbReference type="Proteomes" id="UP000631114">
    <property type="component" value="Unassembled WGS sequence"/>
</dbReference>
<dbReference type="PANTHER" id="PTHR45635:SF41">
    <property type="entry name" value="ADP,ATP CARRIER PROTEIN 1, MITOCHONDRIAL"/>
    <property type="match status" value="1"/>
</dbReference>
<protein>
    <recommendedName>
        <fullName evidence="9">ADP/ATP translocase</fullName>
    </recommendedName>
    <alternativeName>
        <fullName evidence="9">ADP,ATP carrier protein</fullName>
    </alternativeName>
</protein>
<evidence type="ECO:0000256" key="5">
    <source>
        <dbReference type="ARBA" id="ARBA00022737"/>
    </source>
</evidence>
<proteinExistence type="inferred from homology"/>
<evidence type="ECO:0000256" key="2">
    <source>
        <dbReference type="ARBA" id="ARBA00006375"/>
    </source>
</evidence>
<organism evidence="10 11">
    <name type="scientific">Coptis chinensis</name>
    <dbReference type="NCBI Taxonomy" id="261450"/>
    <lineage>
        <taxon>Eukaryota</taxon>
        <taxon>Viridiplantae</taxon>
        <taxon>Streptophyta</taxon>
        <taxon>Embryophyta</taxon>
        <taxon>Tracheophyta</taxon>
        <taxon>Spermatophyta</taxon>
        <taxon>Magnoliopsida</taxon>
        <taxon>Ranunculales</taxon>
        <taxon>Ranunculaceae</taxon>
        <taxon>Coptidoideae</taxon>
        <taxon>Coptis</taxon>
    </lineage>
</organism>
<keyword evidence="11" id="KW-1185">Reference proteome</keyword>
<gene>
    <name evidence="10" type="ORF">IFM89_029275</name>
</gene>
<dbReference type="OrthoDB" id="784307at2759"/>
<keyword evidence="4" id="KW-0812">Transmembrane</keyword>
<evidence type="ECO:0000256" key="6">
    <source>
        <dbReference type="ARBA" id="ARBA00022989"/>
    </source>
</evidence>
<evidence type="ECO:0000256" key="4">
    <source>
        <dbReference type="ARBA" id="ARBA00022692"/>
    </source>
</evidence>
<dbReference type="Pfam" id="PF00153">
    <property type="entry name" value="Mito_carr"/>
    <property type="match status" value="1"/>
</dbReference>
<comment type="similarity">
    <text evidence="2 9">Belongs to the mitochondrial carrier (TC 2.A.29) family.</text>
</comment>
<evidence type="ECO:0000256" key="7">
    <source>
        <dbReference type="ARBA" id="ARBA00023136"/>
    </source>
</evidence>
<dbReference type="PRINTS" id="PR00926">
    <property type="entry name" value="MITOCARRIER"/>
</dbReference>
<keyword evidence="3 9" id="KW-0813">Transport</keyword>
<accession>A0A835LSS3</accession>
<evidence type="ECO:0000256" key="1">
    <source>
        <dbReference type="ARBA" id="ARBA00004141"/>
    </source>
</evidence>
<dbReference type="GO" id="GO:1990544">
    <property type="term" value="P:mitochondrial ATP transmembrane transport"/>
    <property type="evidence" value="ECO:0007669"/>
    <property type="project" value="InterPro"/>
</dbReference>
<comment type="catalytic activity">
    <reaction evidence="8">
        <text>ADP(in) + ATP(out) = ADP(out) + ATP(in)</text>
        <dbReference type="Rhea" id="RHEA:34999"/>
        <dbReference type="ChEBI" id="CHEBI:30616"/>
        <dbReference type="ChEBI" id="CHEBI:456216"/>
    </reaction>
    <physiologicalReaction direction="left-to-right" evidence="8">
        <dbReference type="Rhea" id="RHEA:35000"/>
    </physiologicalReaction>
</comment>
<dbReference type="Gene3D" id="1.50.40.10">
    <property type="entry name" value="Mitochondrial carrier domain"/>
    <property type="match status" value="1"/>
</dbReference>
<dbReference type="GO" id="GO:0140021">
    <property type="term" value="P:mitochondrial ADP transmembrane transport"/>
    <property type="evidence" value="ECO:0007669"/>
    <property type="project" value="InterPro"/>
</dbReference>